<evidence type="ECO:0000313" key="1">
    <source>
        <dbReference type="EMBL" id="KAL1642911.1"/>
    </source>
</evidence>
<organism evidence="1 2">
    <name type="scientific">Diplodia intermedia</name>
    <dbReference type="NCBI Taxonomy" id="856260"/>
    <lineage>
        <taxon>Eukaryota</taxon>
        <taxon>Fungi</taxon>
        <taxon>Dikarya</taxon>
        <taxon>Ascomycota</taxon>
        <taxon>Pezizomycotina</taxon>
        <taxon>Dothideomycetes</taxon>
        <taxon>Dothideomycetes incertae sedis</taxon>
        <taxon>Botryosphaeriales</taxon>
        <taxon>Botryosphaeriaceae</taxon>
        <taxon>Diplodia</taxon>
    </lineage>
</organism>
<dbReference type="EMBL" id="JAKEKT020000030">
    <property type="protein sequence ID" value="KAL1642911.1"/>
    <property type="molecule type" value="Genomic_DNA"/>
</dbReference>
<comment type="caution">
    <text evidence="1">The sequence shown here is derived from an EMBL/GenBank/DDBJ whole genome shotgun (WGS) entry which is preliminary data.</text>
</comment>
<evidence type="ECO:0000313" key="2">
    <source>
        <dbReference type="Proteomes" id="UP001521184"/>
    </source>
</evidence>
<evidence type="ECO:0008006" key="3">
    <source>
        <dbReference type="Google" id="ProtNLM"/>
    </source>
</evidence>
<gene>
    <name evidence="1" type="ORF">SLS58_005153</name>
</gene>
<name>A0ABR3TS49_9PEZI</name>
<protein>
    <recommendedName>
        <fullName evidence="3">Ankyrin repeat protein</fullName>
    </recommendedName>
</protein>
<sequence>MAPTRVSNLTNDPDIDLAEDRIGGVLHRALRQPDCTDDFITWLLERGANPNASSYE</sequence>
<dbReference type="Proteomes" id="UP001521184">
    <property type="component" value="Unassembled WGS sequence"/>
</dbReference>
<reference evidence="1 2" key="1">
    <citation type="journal article" date="2023" name="Plant Dis.">
        <title>First Report of Diplodia intermedia Causing Canker and Dieback Diseases on Apple Trees in Canada.</title>
        <authorList>
            <person name="Ellouze W."/>
            <person name="Ilyukhin E."/>
            <person name="Sulman M."/>
            <person name="Ali S."/>
        </authorList>
    </citation>
    <scope>NUCLEOTIDE SEQUENCE [LARGE SCALE GENOMIC DNA]</scope>
    <source>
        <strain evidence="1 2">M45-28</strain>
    </source>
</reference>
<keyword evidence="2" id="KW-1185">Reference proteome</keyword>
<accession>A0ABR3TS49</accession>
<proteinExistence type="predicted"/>